<protein>
    <recommendedName>
        <fullName evidence="7">EamA domain-containing protein</fullName>
    </recommendedName>
</protein>
<sequence length="280" mass="28508">MTFVLISAFAICALAANSVLIRMAVVDFGADPAQFAVVRVAAGALVLMSLATRGRAMVWPSPLRAAKGAIALAGYIIGFSIAYRSLDTGLGALILFGSVQLTIFAVVVVGGASIHRLQWIGTAIALAGLAYLLRPDGSDVSYIDIALMIGAGVAWGAYTLLGRGVSDPIQNNAANFAIALPLVAPLLLISNGELGAGGLICAVLSGAIASGVGYAAWYTVVARIDAATAGIVQLSVPVIAAFGGLLFVNEPITLRLIVGAALVLGGIAVSVIPQMRKRRP</sequence>
<dbReference type="PANTHER" id="PTHR42920">
    <property type="entry name" value="OS03G0707200 PROTEIN-RELATED"/>
    <property type="match status" value="1"/>
</dbReference>
<evidence type="ECO:0000256" key="1">
    <source>
        <dbReference type="ARBA" id="ARBA00004651"/>
    </source>
</evidence>
<reference evidence="8 9" key="1">
    <citation type="submission" date="2016-12" db="EMBL/GenBank/DDBJ databases">
        <title>The draft genome sequence of HSLHS2.</title>
        <authorList>
            <person name="Hu D."/>
            <person name="Wang L."/>
            <person name="Shao Z."/>
        </authorList>
    </citation>
    <scope>NUCLEOTIDE SEQUENCE [LARGE SCALE GENOMIC DNA]</scope>
    <source>
        <strain evidence="8">MCCC 1A06712</strain>
    </source>
</reference>
<feature type="transmembrane region" description="Helical" evidence="6">
    <location>
        <begin position="254"/>
        <end position="272"/>
    </location>
</feature>
<feature type="transmembrane region" description="Helical" evidence="6">
    <location>
        <begin position="229"/>
        <end position="248"/>
    </location>
</feature>
<organism evidence="8 9">
    <name type="scientific">Marivivens niveibacter</name>
    <dbReference type="NCBI Taxonomy" id="1930667"/>
    <lineage>
        <taxon>Bacteria</taxon>
        <taxon>Pseudomonadati</taxon>
        <taxon>Pseudomonadota</taxon>
        <taxon>Alphaproteobacteria</taxon>
        <taxon>Rhodobacterales</taxon>
        <taxon>Paracoccaceae</taxon>
        <taxon>Marivivens group</taxon>
        <taxon>Marivivens</taxon>
    </lineage>
</organism>
<name>A0A251WXF0_9RHOB</name>
<keyword evidence="3 6" id="KW-0812">Transmembrane</keyword>
<evidence type="ECO:0000256" key="6">
    <source>
        <dbReference type="SAM" id="Phobius"/>
    </source>
</evidence>
<dbReference type="InterPro" id="IPR037185">
    <property type="entry name" value="EmrE-like"/>
</dbReference>
<gene>
    <name evidence="8" type="ORF">BVC71_10730</name>
</gene>
<comment type="caution">
    <text evidence="8">The sequence shown here is derived from an EMBL/GenBank/DDBJ whole genome shotgun (WGS) entry which is preliminary data.</text>
</comment>
<evidence type="ECO:0000256" key="4">
    <source>
        <dbReference type="ARBA" id="ARBA00022989"/>
    </source>
</evidence>
<feature type="transmembrane region" description="Helical" evidence="6">
    <location>
        <begin position="196"/>
        <end position="217"/>
    </location>
</feature>
<dbReference type="InterPro" id="IPR000620">
    <property type="entry name" value="EamA_dom"/>
</dbReference>
<keyword evidence="9" id="KW-1185">Reference proteome</keyword>
<evidence type="ECO:0000256" key="2">
    <source>
        <dbReference type="ARBA" id="ARBA00022475"/>
    </source>
</evidence>
<dbReference type="RefSeq" id="WP_086451648.1">
    <property type="nucleotide sequence ID" value="NZ_MSPP01000003.1"/>
</dbReference>
<evidence type="ECO:0000313" key="9">
    <source>
        <dbReference type="Proteomes" id="UP000194664"/>
    </source>
</evidence>
<dbReference type="SUPFAM" id="SSF103481">
    <property type="entry name" value="Multidrug resistance efflux transporter EmrE"/>
    <property type="match status" value="2"/>
</dbReference>
<dbReference type="Pfam" id="PF00892">
    <property type="entry name" value="EamA"/>
    <property type="match status" value="1"/>
</dbReference>
<feature type="transmembrane region" description="Helical" evidence="6">
    <location>
        <begin position="33"/>
        <end position="51"/>
    </location>
</feature>
<feature type="transmembrane region" description="Helical" evidence="6">
    <location>
        <begin position="117"/>
        <end position="134"/>
    </location>
</feature>
<proteinExistence type="predicted"/>
<keyword evidence="4 6" id="KW-1133">Transmembrane helix</keyword>
<dbReference type="InterPro" id="IPR051258">
    <property type="entry name" value="Diverse_Substrate_Transporter"/>
</dbReference>
<feature type="transmembrane region" description="Helical" evidence="6">
    <location>
        <begin position="63"/>
        <end position="83"/>
    </location>
</feature>
<keyword evidence="2" id="KW-1003">Cell membrane</keyword>
<dbReference type="GO" id="GO:0005886">
    <property type="term" value="C:plasma membrane"/>
    <property type="evidence" value="ECO:0007669"/>
    <property type="project" value="UniProtKB-SubCell"/>
</dbReference>
<dbReference type="AlphaFoldDB" id="A0A251WXF0"/>
<evidence type="ECO:0000256" key="5">
    <source>
        <dbReference type="ARBA" id="ARBA00023136"/>
    </source>
</evidence>
<evidence type="ECO:0000259" key="7">
    <source>
        <dbReference type="Pfam" id="PF00892"/>
    </source>
</evidence>
<dbReference type="PANTHER" id="PTHR42920:SF5">
    <property type="entry name" value="EAMA DOMAIN-CONTAINING PROTEIN"/>
    <property type="match status" value="1"/>
</dbReference>
<feature type="transmembrane region" description="Helical" evidence="6">
    <location>
        <begin position="173"/>
        <end position="190"/>
    </location>
</feature>
<evidence type="ECO:0000313" key="8">
    <source>
        <dbReference type="EMBL" id="OUD09170.1"/>
    </source>
</evidence>
<feature type="domain" description="EamA" evidence="7">
    <location>
        <begin position="145"/>
        <end position="271"/>
    </location>
</feature>
<dbReference type="Proteomes" id="UP000194664">
    <property type="component" value="Unassembled WGS sequence"/>
</dbReference>
<dbReference type="OrthoDB" id="321830at2"/>
<accession>A0A251WXF0</accession>
<dbReference type="EMBL" id="MSPP01000003">
    <property type="protein sequence ID" value="OUD09170.1"/>
    <property type="molecule type" value="Genomic_DNA"/>
</dbReference>
<feature type="transmembrane region" description="Helical" evidence="6">
    <location>
        <begin position="89"/>
        <end position="110"/>
    </location>
</feature>
<feature type="transmembrane region" description="Helical" evidence="6">
    <location>
        <begin position="140"/>
        <end position="161"/>
    </location>
</feature>
<keyword evidence="5 6" id="KW-0472">Membrane</keyword>
<comment type="subcellular location">
    <subcellularLocation>
        <location evidence="1">Cell membrane</location>
        <topology evidence="1">Multi-pass membrane protein</topology>
    </subcellularLocation>
</comment>
<evidence type="ECO:0000256" key="3">
    <source>
        <dbReference type="ARBA" id="ARBA00022692"/>
    </source>
</evidence>